<dbReference type="EMBL" id="CP007452">
    <property type="protein sequence ID" value="AHM56301.1"/>
    <property type="molecule type" value="Genomic_DNA"/>
</dbReference>
<proteinExistence type="predicted"/>
<dbReference type="HOGENOM" id="CLU_456131_0_0_9"/>
<dbReference type="KEGG" id="eac:EAL2_c10020"/>
<dbReference type="InterPro" id="IPR052016">
    <property type="entry name" value="Bact_Sigma-Reg"/>
</dbReference>
<dbReference type="eggNOG" id="COG2208">
    <property type="taxonomic scope" value="Bacteria"/>
</dbReference>
<dbReference type="InterPro" id="IPR036457">
    <property type="entry name" value="PPM-type-like_dom_sf"/>
</dbReference>
<dbReference type="PATRIC" id="fig|1286171.3.peg.952"/>
<organism evidence="3 4">
    <name type="scientific">Peptoclostridium acidaminophilum DSM 3953</name>
    <dbReference type="NCBI Taxonomy" id="1286171"/>
    <lineage>
        <taxon>Bacteria</taxon>
        <taxon>Bacillati</taxon>
        <taxon>Bacillota</taxon>
        <taxon>Clostridia</taxon>
        <taxon>Peptostreptococcales</taxon>
        <taxon>Peptoclostridiaceae</taxon>
        <taxon>Peptoclostridium</taxon>
    </lineage>
</organism>
<dbReference type="Gene3D" id="3.60.40.10">
    <property type="entry name" value="PPM-type phosphatase domain"/>
    <property type="match status" value="1"/>
</dbReference>
<evidence type="ECO:0000313" key="4">
    <source>
        <dbReference type="Proteomes" id="UP000019591"/>
    </source>
</evidence>
<keyword evidence="4" id="KW-1185">Reference proteome</keyword>
<dbReference type="InterPro" id="IPR001932">
    <property type="entry name" value="PPM-type_phosphatase-like_dom"/>
</dbReference>
<dbReference type="Proteomes" id="UP000019591">
    <property type="component" value="Chromosome"/>
</dbReference>
<reference evidence="3 4" key="1">
    <citation type="journal article" date="2014" name="Genome Announc.">
        <title>Complete Genome Sequence of Amino Acid-Utilizing Eubacterium acidaminophilum al-2 (DSM 3953).</title>
        <authorList>
            <person name="Poehlein A."/>
            <person name="Andreesen J.R."/>
            <person name="Daniel R."/>
        </authorList>
    </citation>
    <scope>NUCLEOTIDE SEQUENCE [LARGE SCALE GENOMIC DNA]</scope>
    <source>
        <strain evidence="3 4">DSM 3953</strain>
    </source>
</reference>
<dbReference type="PANTHER" id="PTHR43156:SF2">
    <property type="entry name" value="STAGE II SPORULATION PROTEIN E"/>
    <property type="match status" value="1"/>
</dbReference>
<dbReference type="GO" id="GO:0016791">
    <property type="term" value="F:phosphatase activity"/>
    <property type="evidence" value="ECO:0007669"/>
    <property type="project" value="TreeGrafter"/>
</dbReference>
<dbReference type="PANTHER" id="PTHR43156">
    <property type="entry name" value="STAGE II SPORULATION PROTEIN E-RELATED"/>
    <property type="match status" value="1"/>
</dbReference>
<gene>
    <name evidence="3" type="ORF">EAL2_c10020</name>
</gene>
<dbReference type="AlphaFoldDB" id="W8U5U6"/>
<evidence type="ECO:0000256" key="1">
    <source>
        <dbReference type="ARBA" id="ARBA00022801"/>
    </source>
</evidence>
<dbReference type="SMART" id="SM00331">
    <property type="entry name" value="PP2C_SIG"/>
    <property type="match status" value="1"/>
</dbReference>
<keyword evidence="1" id="KW-0378">Hydrolase</keyword>
<accession>W8U5U6</accession>
<name>W8U5U6_PEPAC</name>
<feature type="domain" description="PPM-type phosphatase" evidence="2">
    <location>
        <begin position="361"/>
        <end position="582"/>
    </location>
</feature>
<dbReference type="STRING" id="1286171.EAL2_c10020"/>
<evidence type="ECO:0000259" key="2">
    <source>
        <dbReference type="SMART" id="SM00331"/>
    </source>
</evidence>
<dbReference type="Pfam" id="PF07228">
    <property type="entry name" value="SpoIIE"/>
    <property type="match status" value="1"/>
</dbReference>
<sequence length="589" mass="66120">MRYCMSFNKLNVIEIFKAISVAKNFDEIKHIVIEALITATSYEAVILGFFGEADDGFMQLISMNAETGEKFESRLSIDKIPANERAAITNPRARSMRIKKGEFFNEGIRRLTGISEAANIDLLPIRLSGKAAGFVACFTSEAPGSPEDFEFVLSTTSLMELFIENGRRNMRVESIIKRLKEAVNSMSKSLRQLYEYEGIDDFLSLAGRLLCDITRSKSSLIIIDDAMAEIRTMSRYGEELELLKVLDNISCSSSYDDIDEGRLYNSPEALWSQIDPGIKTLAVYKLKKGESIVGHIVAANAEEYLDEEKSILGIFASQILIGLEISLTSKEVIKHKILEKELEIVSEQQKLIMNNNRLDMSGRGEISFLHRTSQQVGGDFCKIFEMEDDKVGIFLADVMGHGLLSNYFSAMIKGALRILVQQEKSTGAMLSKINSMLYEDFDKTNVFATARAAIFDVKRNRIVSSNAGHLHPIGIRLENGDFIAEEMGIEKGIPIGVLMDTDYEECEYELGGYELVAYYTDGIIEAQNHQGEYYGVDRLKNFLKSTYKLDAGQIFKNFESEIYGFAGKASLDDDFILLLYKKSNERGDL</sequence>
<dbReference type="RefSeq" id="WP_025435312.1">
    <property type="nucleotide sequence ID" value="NZ_CP007452.1"/>
</dbReference>
<dbReference type="OrthoDB" id="311592at2"/>
<evidence type="ECO:0000313" key="3">
    <source>
        <dbReference type="EMBL" id="AHM56301.1"/>
    </source>
</evidence>
<protein>
    <submittedName>
        <fullName evidence="3">Putative regulatory protein</fullName>
    </submittedName>
</protein>